<evidence type="ECO:0000256" key="2">
    <source>
        <dbReference type="SAM" id="MobiDB-lite"/>
    </source>
</evidence>
<keyword evidence="1" id="KW-0175">Coiled coil</keyword>
<dbReference type="AlphaFoldDB" id="A0A0F9CJ68"/>
<name>A0A0F9CJ68_9ZZZZ</name>
<organism evidence="3">
    <name type="scientific">marine sediment metagenome</name>
    <dbReference type="NCBI Taxonomy" id="412755"/>
    <lineage>
        <taxon>unclassified sequences</taxon>
        <taxon>metagenomes</taxon>
        <taxon>ecological metagenomes</taxon>
    </lineage>
</organism>
<sequence length="149" mass="16508">MTDLVEVLRDKISALDDEKEELEDALSRIIIKMETYEELLAEETGDEAPAPAKKRARGRPRGSKNRKTPAKKASKDTNAPKDALWEQAEGSLPEGQSGSTIEDQQKAIRRFNPTPRTPPNYGVKAGKPEDVLGDQNHKKSNVNISVEDD</sequence>
<accession>A0A0F9CJ68</accession>
<protein>
    <submittedName>
        <fullName evidence="3">Uncharacterized protein</fullName>
    </submittedName>
</protein>
<proteinExistence type="predicted"/>
<gene>
    <name evidence="3" type="ORF">LCGC14_2659730</name>
</gene>
<feature type="coiled-coil region" evidence="1">
    <location>
        <begin position="5"/>
        <end position="39"/>
    </location>
</feature>
<feature type="compositionally biased region" description="Basic residues" evidence="2">
    <location>
        <begin position="52"/>
        <end position="72"/>
    </location>
</feature>
<dbReference type="EMBL" id="LAZR01046349">
    <property type="protein sequence ID" value="KKK96741.1"/>
    <property type="molecule type" value="Genomic_DNA"/>
</dbReference>
<feature type="region of interest" description="Disordered" evidence="2">
    <location>
        <begin position="41"/>
        <end position="149"/>
    </location>
</feature>
<comment type="caution">
    <text evidence="3">The sequence shown here is derived from an EMBL/GenBank/DDBJ whole genome shotgun (WGS) entry which is preliminary data.</text>
</comment>
<evidence type="ECO:0000256" key="1">
    <source>
        <dbReference type="SAM" id="Coils"/>
    </source>
</evidence>
<reference evidence="3" key="1">
    <citation type="journal article" date="2015" name="Nature">
        <title>Complex archaea that bridge the gap between prokaryotes and eukaryotes.</title>
        <authorList>
            <person name="Spang A."/>
            <person name="Saw J.H."/>
            <person name="Jorgensen S.L."/>
            <person name="Zaremba-Niedzwiedzka K."/>
            <person name="Martijn J."/>
            <person name="Lind A.E."/>
            <person name="van Eijk R."/>
            <person name="Schleper C."/>
            <person name="Guy L."/>
            <person name="Ettema T.J."/>
        </authorList>
    </citation>
    <scope>NUCLEOTIDE SEQUENCE</scope>
</reference>
<evidence type="ECO:0000313" key="3">
    <source>
        <dbReference type="EMBL" id="KKK96741.1"/>
    </source>
</evidence>